<keyword evidence="2" id="KW-0460">Magnesium</keyword>
<dbReference type="InterPro" id="IPR008949">
    <property type="entry name" value="Isoprenoid_synthase_dom_sf"/>
</dbReference>
<evidence type="ECO:0000313" key="4">
    <source>
        <dbReference type="EMBL" id="GID09673.1"/>
    </source>
</evidence>
<dbReference type="PANTHER" id="PTHR12001">
    <property type="entry name" value="GERANYLGERANYL PYROPHOSPHATE SYNTHASE"/>
    <property type="match status" value="1"/>
</dbReference>
<dbReference type="Pfam" id="PF00348">
    <property type="entry name" value="polyprenyl_synt"/>
    <property type="match status" value="1"/>
</dbReference>
<dbReference type="RefSeq" id="WP_203654626.1">
    <property type="nucleotide sequence ID" value="NZ_BAAAZM010000037.1"/>
</dbReference>
<evidence type="ECO:0000256" key="1">
    <source>
        <dbReference type="ARBA" id="ARBA00022723"/>
    </source>
</evidence>
<protein>
    <submittedName>
        <fullName evidence="4">Dimethylallyltransferase</fullName>
    </submittedName>
</protein>
<dbReference type="Proteomes" id="UP000612808">
    <property type="component" value="Unassembled WGS sequence"/>
</dbReference>
<evidence type="ECO:0000256" key="3">
    <source>
        <dbReference type="RuleBase" id="RU004466"/>
    </source>
</evidence>
<comment type="similarity">
    <text evidence="3">Belongs to the FPP/GGPP synthase family.</text>
</comment>
<gene>
    <name evidence="4" type="ORF">Aru02nite_05620</name>
</gene>
<dbReference type="AlphaFoldDB" id="A0A8J3J5D7"/>
<keyword evidence="5" id="KW-1185">Reference proteome</keyword>
<dbReference type="SFLD" id="SFLDG01017">
    <property type="entry name" value="Polyprenyl_Transferase_Like"/>
    <property type="match status" value="1"/>
</dbReference>
<dbReference type="PANTHER" id="PTHR12001:SF71">
    <property type="entry name" value="(2E,6E)-FARNESYL DIPHOSPHATE SYNTHASE"/>
    <property type="match status" value="1"/>
</dbReference>
<keyword evidence="3" id="KW-0808">Transferase</keyword>
<dbReference type="GO" id="GO:0004659">
    <property type="term" value="F:prenyltransferase activity"/>
    <property type="evidence" value="ECO:0007669"/>
    <property type="project" value="InterPro"/>
</dbReference>
<dbReference type="CDD" id="cd00685">
    <property type="entry name" value="Trans_IPPS_HT"/>
    <property type="match status" value="1"/>
</dbReference>
<dbReference type="Gene3D" id="1.10.600.10">
    <property type="entry name" value="Farnesyl Diphosphate Synthase"/>
    <property type="match status" value="1"/>
</dbReference>
<dbReference type="PROSITE" id="PS00444">
    <property type="entry name" value="POLYPRENYL_SYNTHASE_2"/>
    <property type="match status" value="1"/>
</dbReference>
<dbReference type="SFLD" id="SFLDS00005">
    <property type="entry name" value="Isoprenoid_Synthase_Type_I"/>
    <property type="match status" value="1"/>
</dbReference>
<dbReference type="GO" id="GO:0008299">
    <property type="term" value="P:isoprenoid biosynthetic process"/>
    <property type="evidence" value="ECO:0007669"/>
    <property type="project" value="InterPro"/>
</dbReference>
<organism evidence="4 5">
    <name type="scientific">Actinocatenispora rupis</name>
    <dbReference type="NCBI Taxonomy" id="519421"/>
    <lineage>
        <taxon>Bacteria</taxon>
        <taxon>Bacillati</taxon>
        <taxon>Actinomycetota</taxon>
        <taxon>Actinomycetes</taxon>
        <taxon>Micromonosporales</taxon>
        <taxon>Micromonosporaceae</taxon>
        <taxon>Actinocatenispora</taxon>
    </lineage>
</organism>
<proteinExistence type="inferred from homology"/>
<reference evidence="4" key="1">
    <citation type="submission" date="2021-01" db="EMBL/GenBank/DDBJ databases">
        <title>Whole genome shotgun sequence of Actinocatenispora rupis NBRC 107355.</title>
        <authorList>
            <person name="Komaki H."/>
            <person name="Tamura T."/>
        </authorList>
    </citation>
    <scope>NUCLEOTIDE SEQUENCE</scope>
    <source>
        <strain evidence="4">NBRC 107355</strain>
    </source>
</reference>
<name>A0A8J3J5D7_9ACTN</name>
<dbReference type="InterPro" id="IPR000092">
    <property type="entry name" value="Polyprenyl_synt"/>
</dbReference>
<dbReference type="EMBL" id="BOMB01000002">
    <property type="protein sequence ID" value="GID09673.1"/>
    <property type="molecule type" value="Genomic_DNA"/>
</dbReference>
<comment type="caution">
    <text evidence="4">The sequence shown here is derived from an EMBL/GenBank/DDBJ whole genome shotgun (WGS) entry which is preliminary data.</text>
</comment>
<dbReference type="SUPFAM" id="SSF48576">
    <property type="entry name" value="Terpenoid synthases"/>
    <property type="match status" value="1"/>
</dbReference>
<dbReference type="PROSITE" id="PS00723">
    <property type="entry name" value="POLYPRENYL_SYNTHASE_1"/>
    <property type="match status" value="1"/>
</dbReference>
<accession>A0A8J3J5D7</accession>
<keyword evidence="1" id="KW-0479">Metal-binding</keyword>
<dbReference type="InterPro" id="IPR033749">
    <property type="entry name" value="Polyprenyl_synt_CS"/>
</dbReference>
<dbReference type="GO" id="GO:0046872">
    <property type="term" value="F:metal ion binding"/>
    <property type="evidence" value="ECO:0007669"/>
    <property type="project" value="UniProtKB-KW"/>
</dbReference>
<evidence type="ECO:0000256" key="2">
    <source>
        <dbReference type="ARBA" id="ARBA00022842"/>
    </source>
</evidence>
<evidence type="ECO:0000313" key="5">
    <source>
        <dbReference type="Proteomes" id="UP000612808"/>
    </source>
</evidence>
<sequence length="345" mass="36464">MTAVRPDTDAAGDLAEVRDLVAPHLLATVRRLNPRMRRVVGYHCGWWDEHGTTLGADAGGKSVRPTLTVRSAEAVGAAAEQAVPAAVAVELVHNFSLLHDDVMDGDRTRRHRPTAWSMFGVPEAILAGDAVLTLATEVLTTAYPAGLATEAVRRLSAAVLRLVDGQTADVAFERRTDVTLAECLEMAGAKTGALLGCACELGALVAGAGATRTGRLRQYGEHLGLAFQLVDDLLGIWGDPATTGKPALADLRTRKKSLPVVAALSAGNADADRLARLYLRAGPLVEADLPEVAELVDRAGGRRWATERAEVELGAALTCLRAADAEPVAATRLVSLGRLLTRRDR</sequence>